<keyword evidence="3" id="KW-1185">Reference proteome</keyword>
<reference evidence="2" key="2">
    <citation type="submission" date="2020-11" db="EMBL/GenBank/DDBJ databases">
        <authorList>
            <person name="McCartney M.A."/>
            <person name="Auch B."/>
            <person name="Kono T."/>
            <person name="Mallez S."/>
            <person name="Becker A."/>
            <person name="Gohl D.M."/>
            <person name="Silverstein K.A.T."/>
            <person name="Koren S."/>
            <person name="Bechman K.B."/>
            <person name="Herman A."/>
            <person name="Abrahante J.E."/>
            <person name="Garbe J."/>
        </authorList>
    </citation>
    <scope>NUCLEOTIDE SEQUENCE</scope>
    <source>
        <strain evidence="2">Duluth1</strain>
        <tissue evidence="2">Whole animal</tissue>
    </source>
</reference>
<sequence length="351" mass="39119">MDTASLARQRPQSTGMDTAVFHTVTGTTGGDTVGNSKSLEWDEDDTLSIQPGQQEKSHLLGDDDSDHSNSLSLIGEHCQDNDSDDRFMKYSSKTRDLLRDMFGQDAVTRPDKGDTGIILDKSQRDVLSETWRAEKPTKVSAFKDSYRSVFPVSAEAEEFLCVPSLDNIILNLLKKRFGSKASVKSQQLYSQPLRDLEKLAFQGQHAARMGIVINVYMQQALGNLLKVLTDKDVKIGNAIQCVRDIFAMNTKSLDQLGRTGAIHHLVRRKAAMADCGLNDFREVRNQIWNLPLTHEGICGSGLEQKLKERVEMNKQISDLLPQVDRKCGDGDTAVSRVSYCKVPQVSEEQHC</sequence>
<dbReference type="Proteomes" id="UP000828390">
    <property type="component" value="Unassembled WGS sequence"/>
</dbReference>
<accession>A0A9D4HWJ0</accession>
<protein>
    <submittedName>
        <fullName evidence="2">Uncharacterized protein</fullName>
    </submittedName>
</protein>
<dbReference type="AlphaFoldDB" id="A0A9D4HWJ0"/>
<gene>
    <name evidence="2" type="ORF">DPMN_041988</name>
</gene>
<evidence type="ECO:0000256" key="1">
    <source>
        <dbReference type="SAM" id="MobiDB-lite"/>
    </source>
</evidence>
<evidence type="ECO:0000313" key="3">
    <source>
        <dbReference type="Proteomes" id="UP000828390"/>
    </source>
</evidence>
<reference evidence="2" key="1">
    <citation type="journal article" date="2019" name="bioRxiv">
        <title>The Genome of the Zebra Mussel, Dreissena polymorpha: A Resource for Invasive Species Research.</title>
        <authorList>
            <person name="McCartney M.A."/>
            <person name="Auch B."/>
            <person name="Kono T."/>
            <person name="Mallez S."/>
            <person name="Zhang Y."/>
            <person name="Obille A."/>
            <person name="Becker A."/>
            <person name="Abrahante J.E."/>
            <person name="Garbe J."/>
            <person name="Badalamenti J.P."/>
            <person name="Herman A."/>
            <person name="Mangelson H."/>
            <person name="Liachko I."/>
            <person name="Sullivan S."/>
            <person name="Sone E.D."/>
            <person name="Koren S."/>
            <person name="Silverstein K.A.T."/>
            <person name="Beckman K.B."/>
            <person name="Gohl D.M."/>
        </authorList>
    </citation>
    <scope>NUCLEOTIDE SEQUENCE</scope>
    <source>
        <strain evidence="2">Duluth1</strain>
        <tissue evidence="2">Whole animal</tissue>
    </source>
</reference>
<feature type="region of interest" description="Disordered" evidence="1">
    <location>
        <begin position="54"/>
        <end position="75"/>
    </location>
</feature>
<proteinExistence type="predicted"/>
<name>A0A9D4HWJ0_DREPO</name>
<evidence type="ECO:0000313" key="2">
    <source>
        <dbReference type="EMBL" id="KAH3735457.1"/>
    </source>
</evidence>
<feature type="region of interest" description="Disordered" evidence="1">
    <location>
        <begin position="1"/>
        <end position="37"/>
    </location>
</feature>
<comment type="caution">
    <text evidence="2">The sequence shown here is derived from an EMBL/GenBank/DDBJ whole genome shotgun (WGS) entry which is preliminary data.</text>
</comment>
<dbReference type="EMBL" id="JAIWYP010000011">
    <property type="protein sequence ID" value="KAH3735457.1"/>
    <property type="molecule type" value="Genomic_DNA"/>
</dbReference>
<organism evidence="2 3">
    <name type="scientific">Dreissena polymorpha</name>
    <name type="common">Zebra mussel</name>
    <name type="synonym">Mytilus polymorpha</name>
    <dbReference type="NCBI Taxonomy" id="45954"/>
    <lineage>
        <taxon>Eukaryota</taxon>
        <taxon>Metazoa</taxon>
        <taxon>Spiralia</taxon>
        <taxon>Lophotrochozoa</taxon>
        <taxon>Mollusca</taxon>
        <taxon>Bivalvia</taxon>
        <taxon>Autobranchia</taxon>
        <taxon>Heteroconchia</taxon>
        <taxon>Euheterodonta</taxon>
        <taxon>Imparidentia</taxon>
        <taxon>Neoheterodontei</taxon>
        <taxon>Myida</taxon>
        <taxon>Dreissenoidea</taxon>
        <taxon>Dreissenidae</taxon>
        <taxon>Dreissena</taxon>
    </lineage>
</organism>